<dbReference type="PANTHER" id="PTHR14239:SF10">
    <property type="entry name" value="REDUCTASE"/>
    <property type="match status" value="1"/>
</dbReference>
<keyword evidence="4" id="KW-1185">Reference proteome</keyword>
<dbReference type="HOGENOM" id="CLU_076368_2_2_11"/>
<dbReference type="SUPFAM" id="SSF51735">
    <property type="entry name" value="NAD(P)-binding Rossmann-fold domains"/>
    <property type="match status" value="1"/>
</dbReference>
<dbReference type="AlphaFoldDB" id="W5IJ21"/>
<keyword evidence="1" id="KW-0560">Oxidoreductase</keyword>
<evidence type="ECO:0000259" key="2">
    <source>
        <dbReference type="Pfam" id="PF03807"/>
    </source>
</evidence>
<comment type="caution">
    <text evidence="3">The sequence shown here is derived from an EMBL/GenBank/DDBJ whole genome shotgun (WGS) entry which is preliminary data.</text>
</comment>
<dbReference type="Proteomes" id="UP000005777">
    <property type="component" value="Unassembled WGS sequence"/>
</dbReference>
<gene>
    <name evidence="3" type="ORF">HMPREF9020_00658</name>
</gene>
<organism evidence="3 4">
    <name type="scientific">Scardovia inopinata F0304</name>
    <dbReference type="NCBI Taxonomy" id="641146"/>
    <lineage>
        <taxon>Bacteria</taxon>
        <taxon>Bacillati</taxon>
        <taxon>Actinomycetota</taxon>
        <taxon>Actinomycetes</taxon>
        <taxon>Bifidobacteriales</taxon>
        <taxon>Bifidobacteriaceae</taxon>
        <taxon>Scardovia</taxon>
    </lineage>
</organism>
<dbReference type="PANTHER" id="PTHR14239">
    <property type="entry name" value="DUDULIN-RELATED"/>
    <property type="match status" value="1"/>
</dbReference>
<dbReference type="InterPro" id="IPR028939">
    <property type="entry name" value="P5C_Rdtase_cat_N"/>
</dbReference>
<accession>W5IJ21</accession>
<dbReference type="GO" id="GO:0016491">
    <property type="term" value="F:oxidoreductase activity"/>
    <property type="evidence" value="ECO:0007669"/>
    <property type="project" value="UniProtKB-KW"/>
</dbReference>
<evidence type="ECO:0000256" key="1">
    <source>
        <dbReference type="ARBA" id="ARBA00023002"/>
    </source>
</evidence>
<dbReference type="eggNOG" id="COG2085">
    <property type="taxonomic scope" value="Bacteria"/>
</dbReference>
<dbReference type="InterPro" id="IPR036291">
    <property type="entry name" value="NAD(P)-bd_dom_sf"/>
</dbReference>
<protein>
    <recommendedName>
        <fullName evidence="2">Pyrroline-5-carboxylate reductase catalytic N-terminal domain-containing protein</fullName>
    </recommendedName>
</protein>
<dbReference type="RefSeq" id="WP_006293025.1">
    <property type="nucleotide sequence ID" value="NZ_GG770225.1"/>
</dbReference>
<feature type="domain" description="Pyrroline-5-carboxylate reductase catalytic N-terminal" evidence="2">
    <location>
        <begin position="33"/>
        <end position="72"/>
    </location>
</feature>
<evidence type="ECO:0000313" key="4">
    <source>
        <dbReference type="Proteomes" id="UP000005777"/>
    </source>
</evidence>
<evidence type="ECO:0000313" key="3">
    <source>
        <dbReference type="EMBL" id="EFG27026.1"/>
    </source>
</evidence>
<name>W5IJ21_SCAIO</name>
<dbReference type="Pfam" id="PF03807">
    <property type="entry name" value="F420_oxidored"/>
    <property type="match status" value="1"/>
</dbReference>
<reference evidence="3 4" key="1">
    <citation type="submission" date="2012-01" db="EMBL/GenBank/DDBJ databases">
        <title>The Genome Sequence of Scardovia inopinata F0304.</title>
        <authorList>
            <consortium name="The Broad Institute Genome Sequencing Platform"/>
            <person name="Earl A."/>
            <person name="Ward D."/>
            <person name="Feldgarden M."/>
            <person name="Gevers D."/>
            <person name="Izard J."/>
            <person name="Baranova O.V."/>
            <person name="Blanton J.M."/>
            <person name="Tanner A.C."/>
            <person name="Dewhirst F.E."/>
            <person name="Young S.K."/>
            <person name="Zeng Q."/>
            <person name="Gargeya S."/>
            <person name="Fitzgerald M."/>
            <person name="Haas B."/>
            <person name="Abouelleil A."/>
            <person name="Alvarado L."/>
            <person name="Arachchi H.M."/>
            <person name="Berlin A."/>
            <person name="Chapman S.B."/>
            <person name="Gearin G."/>
            <person name="Goldberg J."/>
            <person name="Griggs A."/>
            <person name="Gujja S."/>
            <person name="Hansen M."/>
            <person name="Heiman D."/>
            <person name="Howarth C."/>
            <person name="Larimer J."/>
            <person name="Lui A."/>
            <person name="MacDonald P.J."/>
            <person name="McCowen C."/>
            <person name="Montmayeur A."/>
            <person name="Murphy C."/>
            <person name="Neiman D."/>
            <person name="Pearson M."/>
            <person name="Priest M."/>
            <person name="Roberts A."/>
            <person name="Saif S."/>
            <person name="Shea T."/>
            <person name="Sisk P."/>
            <person name="Stolte C."/>
            <person name="Sykes S."/>
            <person name="Wortman J."/>
            <person name="Nusbaum C."/>
            <person name="Birren B."/>
        </authorList>
    </citation>
    <scope>NUCLEOTIDE SEQUENCE [LARGE SCALE GENOMIC DNA]</scope>
    <source>
        <strain evidence="3 4">F0304</strain>
    </source>
</reference>
<dbReference type="EMBL" id="ADCX01000003">
    <property type="protein sequence ID" value="EFG27026.1"/>
    <property type="molecule type" value="Genomic_DNA"/>
</dbReference>
<proteinExistence type="predicted"/>
<dbReference type="InterPro" id="IPR051267">
    <property type="entry name" value="STEAP_metalloreductase"/>
</dbReference>
<sequence>MQITIFGKGTMGKAIAKNFEDAGNTVSFLGHEDGAELGQIVILAVPYAAVDNIIERYKDQLAGKIVIDITNPVDFATFDSLLVPAGTSAAEEFQAKLPQSSVIKAFNTNFSGTLTTGKVGDNEVTVFMASDDDQAKESLAQALQGSPLNVVDAGSLKRARELEAFGFFQMTLGVRQKISSLGGFSLNK</sequence>
<dbReference type="Gene3D" id="3.40.50.720">
    <property type="entry name" value="NAD(P)-binding Rossmann-like Domain"/>
    <property type="match status" value="1"/>
</dbReference>